<feature type="compositionally biased region" description="Basic and acidic residues" evidence="1">
    <location>
        <begin position="1"/>
        <end position="17"/>
    </location>
</feature>
<dbReference type="Proteomes" id="UP001608902">
    <property type="component" value="Unassembled WGS sequence"/>
</dbReference>
<organism evidence="2 3">
    <name type="scientific">Gnathostoma spinigerum</name>
    <dbReference type="NCBI Taxonomy" id="75299"/>
    <lineage>
        <taxon>Eukaryota</taxon>
        <taxon>Metazoa</taxon>
        <taxon>Ecdysozoa</taxon>
        <taxon>Nematoda</taxon>
        <taxon>Chromadorea</taxon>
        <taxon>Rhabditida</taxon>
        <taxon>Spirurina</taxon>
        <taxon>Gnathostomatomorpha</taxon>
        <taxon>Gnathostomatoidea</taxon>
        <taxon>Gnathostomatidae</taxon>
        <taxon>Gnathostoma</taxon>
    </lineage>
</organism>
<evidence type="ECO:0000313" key="3">
    <source>
        <dbReference type="Proteomes" id="UP001608902"/>
    </source>
</evidence>
<gene>
    <name evidence="2" type="ORF">AB6A40_011703</name>
</gene>
<sequence length="99" mass="10999">MTERDKKEKNVHTEGRMKRQVGGIILPETMSSSSPKVRVKRLKLHESVDLLGCKSGIKSAIKEKDVVDNVKESGGESIGHIDEVHTFNWLISSSKILVS</sequence>
<evidence type="ECO:0000256" key="1">
    <source>
        <dbReference type="SAM" id="MobiDB-lite"/>
    </source>
</evidence>
<dbReference type="AlphaFoldDB" id="A0ABD6F3U9"/>
<comment type="caution">
    <text evidence="2">The sequence shown here is derived from an EMBL/GenBank/DDBJ whole genome shotgun (WGS) entry which is preliminary data.</text>
</comment>
<protein>
    <submittedName>
        <fullName evidence="2">Uncharacterized protein</fullName>
    </submittedName>
</protein>
<accession>A0ABD6F3U9</accession>
<feature type="region of interest" description="Disordered" evidence="1">
    <location>
        <begin position="1"/>
        <end position="29"/>
    </location>
</feature>
<evidence type="ECO:0000313" key="2">
    <source>
        <dbReference type="EMBL" id="MFH4984994.1"/>
    </source>
</evidence>
<name>A0ABD6F3U9_9BILA</name>
<proteinExistence type="predicted"/>
<dbReference type="EMBL" id="JBGFUD010025434">
    <property type="protein sequence ID" value="MFH4984994.1"/>
    <property type="molecule type" value="Genomic_DNA"/>
</dbReference>
<keyword evidence="3" id="KW-1185">Reference proteome</keyword>
<reference evidence="2 3" key="1">
    <citation type="submission" date="2024-08" db="EMBL/GenBank/DDBJ databases">
        <title>Gnathostoma spinigerum genome.</title>
        <authorList>
            <person name="Gonzalez-Bertolin B."/>
            <person name="Monzon S."/>
            <person name="Zaballos A."/>
            <person name="Jimenez P."/>
            <person name="Dekumyoy P."/>
            <person name="Varona S."/>
            <person name="Cuesta I."/>
            <person name="Sumanam S."/>
            <person name="Adisakwattana P."/>
            <person name="Gasser R.B."/>
            <person name="Hernandez-Gonzalez A."/>
            <person name="Young N.D."/>
            <person name="Perteguer M.J."/>
        </authorList>
    </citation>
    <scope>NUCLEOTIDE SEQUENCE [LARGE SCALE GENOMIC DNA]</scope>
    <source>
        <strain evidence="2">AL3</strain>
        <tissue evidence="2">Liver</tissue>
    </source>
</reference>